<evidence type="ECO:0000256" key="2">
    <source>
        <dbReference type="SAM" id="MobiDB-lite"/>
    </source>
</evidence>
<protein>
    <submittedName>
        <fullName evidence="3">Uncharacterized protein</fullName>
    </submittedName>
</protein>
<dbReference type="InParanoid" id="A0A2R5G9J0"/>
<sequence length="246" mass="27692">MLARRGTSPSASRAAGVRARSAEQEKLSKGVDEDDLEAVLAVSPVRLVLDQDQEEAADLTATQTPVPTPSPLRRWAVLEHVPVNELDCLRVLRGDRSGLDSNDLMGADEPTREELEDPMLKRFHEERRRLGASFEAIRGIIVHRENALFRELVEDRDELECAKAELRKQILAALANNQDPDSSENRNRRKFKRNPLQEVSPFVCGTTPATASTNQQIGVKPHEMRTFFVREQLVKRILLHVHVALV</sequence>
<accession>A0A2R5G9J0</accession>
<gene>
    <name evidence="3" type="ORF">FCC1311_039192</name>
</gene>
<comment type="caution">
    <text evidence="3">The sequence shown here is derived from an EMBL/GenBank/DDBJ whole genome shotgun (WGS) entry which is preliminary data.</text>
</comment>
<organism evidence="3 4">
    <name type="scientific">Hondaea fermentalgiana</name>
    <dbReference type="NCBI Taxonomy" id="2315210"/>
    <lineage>
        <taxon>Eukaryota</taxon>
        <taxon>Sar</taxon>
        <taxon>Stramenopiles</taxon>
        <taxon>Bigyra</taxon>
        <taxon>Labyrinthulomycetes</taxon>
        <taxon>Thraustochytrida</taxon>
        <taxon>Thraustochytriidae</taxon>
        <taxon>Hondaea</taxon>
    </lineage>
</organism>
<proteinExistence type="predicted"/>
<keyword evidence="4" id="KW-1185">Reference proteome</keyword>
<feature type="coiled-coil region" evidence="1">
    <location>
        <begin position="149"/>
        <end position="176"/>
    </location>
</feature>
<dbReference type="Proteomes" id="UP000241890">
    <property type="component" value="Unassembled WGS sequence"/>
</dbReference>
<dbReference type="EMBL" id="BEYU01000035">
    <property type="protein sequence ID" value="GBG27696.1"/>
    <property type="molecule type" value="Genomic_DNA"/>
</dbReference>
<feature type="compositionally biased region" description="Basic and acidic residues" evidence="2">
    <location>
        <begin position="20"/>
        <end position="31"/>
    </location>
</feature>
<name>A0A2R5G9J0_9STRA</name>
<dbReference type="AlphaFoldDB" id="A0A2R5G9J0"/>
<evidence type="ECO:0000256" key="1">
    <source>
        <dbReference type="SAM" id="Coils"/>
    </source>
</evidence>
<feature type="compositionally biased region" description="Low complexity" evidence="2">
    <location>
        <begin position="10"/>
        <end position="19"/>
    </location>
</feature>
<reference evidence="3 4" key="1">
    <citation type="submission" date="2017-12" db="EMBL/GenBank/DDBJ databases">
        <title>Sequencing, de novo assembly and annotation of complete genome of a new Thraustochytrid species, strain FCC1311.</title>
        <authorList>
            <person name="Sedici K."/>
            <person name="Godart F."/>
            <person name="Aiese Cigliano R."/>
            <person name="Sanseverino W."/>
            <person name="Barakat M."/>
            <person name="Ortet P."/>
            <person name="Marechal E."/>
            <person name="Cagnac O."/>
            <person name="Amato A."/>
        </authorList>
    </citation>
    <scope>NUCLEOTIDE SEQUENCE [LARGE SCALE GENOMIC DNA]</scope>
</reference>
<evidence type="ECO:0000313" key="3">
    <source>
        <dbReference type="EMBL" id="GBG27696.1"/>
    </source>
</evidence>
<keyword evidence="1" id="KW-0175">Coiled coil</keyword>
<feature type="region of interest" description="Disordered" evidence="2">
    <location>
        <begin position="1"/>
        <end position="34"/>
    </location>
</feature>
<evidence type="ECO:0000313" key="4">
    <source>
        <dbReference type="Proteomes" id="UP000241890"/>
    </source>
</evidence>